<sequence>MSYYDYIHKQEEIDRMVDQLQLLDLTIGWSTDNKDLGYATLIIESGDFRMCFNVDYFAYMGKDLKSTEDRTKIIDYSINKFKRAYVQYKYNLKEIGEINHVI</sequence>
<protein>
    <submittedName>
        <fullName evidence="1">Uncharacterized protein</fullName>
    </submittedName>
</protein>
<dbReference type="EMBL" id="MT119360">
    <property type="protein sequence ID" value="QIQ66235.1"/>
    <property type="molecule type" value="Genomic_DNA"/>
</dbReference>
<evidence type="ECO:0000313" key="2">
    <source>
        <dbReference type="Proteomes" id="UP000501773"/>
    </source>
</evidence>
<name>A0A6G9LKS9_9CAUD</name>
<organism evidence="1 2">
    <name type="scientific">Enterococcus phage nattely</name>
    <dbReference type="NCBI Taxonomy" id="2719593"/>
    <lineage>
        <taxon>Viruses</taxon>
        <taxon>Duplodnaviria</taxon>
        <taxon>Heunggongvirae</taxon>
        <taxon>Uroviricota</taxon>
        <taxon>Caudoviricetes</taxon>
        <taxon>Andrewesvirinae</taxon>
        <taxon>Vipetofemvirus</taxon>
        <taxon>Vipetofemvirus nattely</taxon>
    </lineage>
</organism>
<accession>A0A6G9LKS9</accession>
<evidence type="ECO:0000313" key="1">
    <source>
        <dbReference type="EMBL" id="QIQ66235.1"/>
    </source>
</evidence>
<reference evidence="2" key="1">
    <citation type="submission" date="2020-02" db="EMBL/GenBank/DDBJ databases">
        <authorList>
            <person name="Olsen N.S."/>
            <person name="Forero-Junco L."/>
            <person name="Kot W."/>
            <person name="Hansen L.H."/>
        </authorList>
    </citation>
    <scope>NUCLEOTIDE SEQUENCE [LARGE SCALE GENOMIC DNA]</scope>
</reference>
<proteinExistence type="predicted"/>
<gene>
    <name evidence="1" type="ORF">nattely_68</name>
</gene>
<keyword evidence="2" id="KW-1185">Reference proteome</keyword>
<dbReference type="Proteomes" id="UP000501773">
    <property type="component" value="Segment"/>
</dbReference>